<organism evidence="1 2">
    <name type="scientific">Leptospira vanthielii serovar Holland str. Waz Holland = ATCC 700522</name>
    <dbReference type="NCBI Taxonomy" id="1218591"/>
    <lineage>
        <taxon>Bacteria</taxon>
        <taxon>Pseudomonadati</taxon>
        <taxon>Spirochaetota</taxon>
        <taxon>Spirochaetia</taxon>
        <taxon>Leptospirales</taxon>
        <taxon>Leptospiraceae</taxon>
        <taxon>Leptospira</taxon>
    </lineage>
</organism>
<proteinExistence type="predicted"/>
<reference evidence="1 2" key="1">
    <citation type="submission" date="2013-03" db="EMBL/GenBank/DDBJ databases">
        <authorList>
            <person name="Harkins D.M."/>
            <person name="Durkin A.S."/>
            <person name="Brinkac L.M."/>
            <person name="Haft D.H."/>
            <person name="Selengut J.D."/>
            <person name="Sanka R."/>
            <person name="DePew J."/>
            <person name="Purushe J."/>
            <person name="Galloway R.L."/>
            <person name="Vinetz J.M."/>
            <person name="Sutton G.G."/>
            <person name="Nierman W.C."/>
            <person name="Fouts D.E."/>
        </authorList>
    </citation>
    <scope>NUCLEOTIDE SEQUENCE [LARGE SCALE GENOMIC DNA]</scope>
    <source>
        <strain evidence="1 2">Waz Holland</strain>
    </source>
</reference>
<gene>
    <name evidence="1" type="ORF">LEP1GSC199_1552</name>
</gene>
<name>N1WDQ7_9LEPT</name>
<dbReference type="AlphaFoldDB" id="N1WDQ7"/>
<comment type="caution">
    <text evidence="1">The sequence shown here is derived from an EMBL/GenBank/DDBJ whole genome shotgun (WGS) entry which is preliminary data.</text>
</comment>
<dbReference type="EMBL" id="AOGY02000013">
    <property type="protein sequence ID" value="EMY71510.1"/>
    <property type="molecule type" value="Genomic_DNA"/>
</dbReference>
<accession>N1WDQ7</accession>
<evidence type="ECO:0000313" key="2">
    <source>
        <dbReference type="Proteomes" id="UP000012227"/>
    </source>
</evidence>
<evidence type="ECO:0000313" key="1">
    <source>
        <dbReference type="EMBL" id="EMY71510.1"/>
    </source>
</evidence>
<protein>
    <submittedName>
        <fullName evidence="1">Uncharacterized protein</fullName>
    </submittedName>
</protein>
<dbReference type="Proteomes" id="UP000012227">
    <property type="component" value="Unassembled WGS sequence"/>
</dbReference>
<sequence length="38" mass="4801">MRKEYNMIFETALFFYTLTKLEDRIYRKSVLQSEEMFK</sequence>